<accession>A0A2Z5PMB6</accession>
<evidence type="ECO:0000313" key="1">
    <source>
        <dbReference type="EMBL" id="BAP62986.1"/>
    </source>
</evidence>
<evidence type="ECO:0000313" key="2">
    <source>
        <dbReference type="Proteomes" id="UP000263689"/>
    </source>
</evidence>
<name>A0A2Z5PMB6_METMI</name>
<gene>
    <name evidence="1" type="ORF">MMOS7_09000</name>
</gene>
<dbReference type="Proteomes" id="UP000263689">
    <property type="component" value="Chromosome"/>
</dbReference>
<protein>
    <submittedName>
        <fullName evidence="1">MFS transporter</fullName>
    </submittedName>
</protein>
<dbReference type="AlphaFoldDB" id="A0A2Z5PMB6"/>
<dbReference type="EMBL" id="AP011528">
    <property type="protein sequence ID" value="BAP62986.1"/>
    <property type="molecule type" value="Genomic_DNA"/>
</dbReference>
<sequence length="47" mass="5475">MLSKDNIGKMMKYRWVIFAVLALVYFFVYFHRVSPAVMAGDLMTTLV</sequence>
<reference evidence="1 2" key="1">
    <citation type="submission" date="2009-06" db="EMBL/GenBank/DDBJ databases">
        <title>Molecular Evidence for Microbiologically Influenced Corrosion from genome of Methanogen.</title>
        <authorList>
            <person name="Ito N."/>
            <person name="Tsurumaru H."/>
            <person name="Shimizu A."/>
            <person name="Harada T."/>
            <person name="Hosoyama A."/>
            <person name="Horikawa H."/>
            <person name="Wakai S."/>
            <person name="Sasaki K."/>
            <person name="Nishijima K."/>
            <person name="Ataku H."/>
            <person name="Yamazaki J."/>
            <person name="Mise M."/>
            <person name="Yamazaki S."/>
            <person name="Tanikawa S."/>
            <person name="Harayama S."/>
            <person name="Fujita N."/>
        </authorList>
    </citation>
    <scope>NUCLEOTIDE SEQUENCE [LARGE SCALE GENOMIC DNA]</scope>
    <source>
        <strain evidence="2">OS7 ( NBRC 103642)</strain>
    </source>
</reference>
<proteinExistence type="predicted"/>
<dbReference type="KEGG" id="mmao:MMOS7_09000"/>
<organism evidence="1 2">
    <name type="scientific">Methanococcus maripaludis OS7</name>
    <dbReference type="NCBI Taxonomy" id="637915"/>
    <lineage>
        <taxon>Archaea</taxon>
        <taxon>Methanobacteriati</taxon>
        <taxon>Methanobacteriota</taxon>
        <taxon>Methanomada group</taxon>
        <taxon>Methanococci</taxon>
        <taxon>Methanococcales</taxon>
        <taxon>Methanococcaceae</taxon>
        <taxon>Methanococcus</taxon>
    </lineage>
</organism>